<reference evidence="2 3" key="1">
    <citation type="journal article" date="2012" name="Science">
        <title>The Paleozoic origin of enzymatic lignin decomposition reconstructed from 31 fungal genomes.</title>
        <authorList>
            <person name="Floudas D."/>
            <person name="Binder M."/>
            <person name="Riley R."/>
            <person name="Barry K."/>
            <person name="Blanchette R.A."/>
            <person name="Henrissat B."/>
            <person name="Martinez A.T."/>
            <person name="Otillar R."/>
            <person name="Spatafora J.W."/>
            <person name="Yadav J.S."/>
            <person name="Aerts A."/>
            <person name="Benoit I."/>
            <person name="Boyd A."/>
            <person name="Carlson A."/>
            <person name="Copeland A."/>
            <person name="Coutinho P.M."/>
            <person name="de Vries R.P."/>
            <person name="Ferreira P."/>
            <person name="Findley K."/>
            <person name="Foster B."/>
            <person name="Gaskell J."/>
            <person name="Glotzer D."/>
            <person name="Gorecki P."/>
            <person name="Heitman J."/>
            <person name="Hesse C."/>
            <person name="Hori C."/>
            <person name="Igarashi K."/>
            <person name="Jurgens J.A."/>
            <person name="Kallen N."/>
            <person name="Kersten P."/>
            <person name="Kohler A."/>
            <person name="Kuees U."/>
            <person name="Kumar T.K.A."/>
            <person name="Kuo A."/>
            <person name="LaButti K."/>
            <person name="Larrondo L.F."/>
            <person name="Lindquist E."/>
            <person name="Ling A."/>
            <person name="Lombard V."/>
            <person name="Lucas S."/>
            <person name="Lundell T."/>
            <person name="Martin R."/>
            <person name="McLaughlin D.J."/>
            <person name="Morgenstern I."/>
            <person name="Morin E."/>
            <person name="Murat C."/>
            <person name="Nagy L.G."/>
            <person name="Nolan M."/>
            <person name="Ohm R.A."/>
            <person name="Patyshakuliyeva A."/>
            <person name="Rokas A."/>
            <person name="Ruiz-Duenas F.J."/>
            <person name="Sabat G."/>
            <person name="Salamov A."/>
            <person name="Samejima M."/>
            <person name="Schmutz J."/>
            <person name="Slot J.C."/>
            <person name="St John F."/>
            <person name="Stenlid J."/>
            <person name="Sun H."/>
            <person name="Sun S."/>
            <person name="Syed K."/>
            <person name="Tsang A."/>
            <person name="Wiebenga A."/>
            <person name="Young D."/>
            <person name="Pisabarro A."/>
            <person name="Eastwood D.C."/>
            <person name="Martin F."/>
            <person name="Cullen D."/>
            <person name="Grigoriev I.V."/>
            <person name="Hibbett D.S."/>
        </authorList>
    </citation>
    <scope>NUCLEOTIDE SEQUENCE</scope>
    <source>
        <strain evidence="3">FP-58527</strain>
    </source>
</reference>
<evidence type="ECO:0000256" key="1">
    <source>
        <dbReference type="SAM" id="MobiDB-lite"/>
    </source>
</evidence>
<accession>S8EFQ4</accession>
<dbReference type="InParanoid" id="S8EFQ4"/>
<gene>
    <name evidence="2" type="ORF">FOMPIDRAFT_88731</name>
</gene>
<sequence>MTMQVDIIMEDKADTEVHKVDVAMCVDEVDTAMDIDGELETPMDVDDELDTPMDVDEQEDVPMEVDA</sequence>
<dbReference type="Proteomes" id="UP000015241">
    <property type="component" value="Unassembled WGS sequence"/>
</dbReference>
<protein>
    <submittedName>
        <fullName evidence="2">Uncharacterized protein</fullName>
    </submittedName>
</protein>
<evidence type="ECO:0000313" key="2">
    <source>
        <dbReference type="EMBL" id="EPT02064.1"/>
    </source>
</evidence>
<dbReference type="EMBL" id="KE504137">
    <property type="protein sequence ID" value="EPT02064.1"/>
    <property type="molecule type" value="Genomic_DNA"/>
</dbReference>
<name>S8EFQ4_FOMSC</name>
<organism evidence="2 3">
    <name type="scientific">Fomitopsis schrenkii</name>
    <name type="common">Brown rot fungus</name>
    <dbReference type="NCBI Taxonomy" id="2126942"/>
    <lineage>
        <taxon>Eukaryota</taxon>
        <taxon>Fungi</taxon>
        <taxon>Dikarya</taxon>
        <taxon>Basidiomycota</taxon>
        <taxon>Agaricomycotina</taxon>
        <taxon>Agaricomycetes</taxon>
        <taxon>Polyporales</taxon>
        <taxon>Fomitopsis</taxon>
    </lineage>
</organism>
<evidence type="ECO:0000313" key="3">
    <source>
        <dbReference type="Proteomes" id="UP000015241"/>
    </source>
</evidence>
<dbReference type="HOGENOM" id="CLU_2812371_0_0_1"/>
<proteinExistence type="predicted"/>
<dbReference type="AlphaFoldDB" id="S8EFQ4"/>
<feature type="region of interest" description="Disordered" evidence="1">
    <location>
        <begin position="42"/>
        <end position="67"/>
    </location>
</feature>
<keyword evidence="3" id="KW-1185">Reference proteome</keyword>